<proteinExistence type="predicted"/>
<feature type="repeat" description="ANK" evidence="3">
    <location>
        <begin position="577"/>
        <end position="609"/>
    </location>
</feature>
<protein>
    <submittedName>
        <fullName evidence="4">Uncharacterized protein</fullName>
    </submittedName>
</protein>
<dbReference type="PANTHER" id="PTHR24198:SF165">
    <property type="entry name" value="ANKYRIN REPEAT-CONTAINING PROTEIN-RELATED"/>
    <property type="match status" value="1"/>
</dbReference>
<reference evidence="4 5" key="1">
    <citation type="submission" date="2024-09" db="EMBL/GenBank/DDBJ databases">
        <title>Rethinking Asexuality: The Enigmatic Case of Functional Sexual Genes in Lepraria (Stereocaulaceae).</title>
        <authorList>
            <person name="Doellman M."/>
            <person name="Sun Y."/>
            <person name="Barcenas-Pena A."/>
            <person name="Lumbsch H.T."/>
            <person name="Grewe F."/>
        </authorList>
    </citation>
    <scope>NUCLEOTIDE SEQUENCE [LARGE SCALE GENOMIC DNA]</scope>
    <source>
        <strain evidence="4 5">Grewe 0041</strain>
    </source>
</reference>
<evidence type="ECO:0000313" key="4">
    <source>
        <dbReference type="EMBL" id="KAL2049934.1"/>
    </source>
</evidence>
<dbReference type="PROSITE" id="PS50297">
    <property type="entry name" value="ANK_REP_REGION"/>
    <property type="match status" value="3"/>
</dbReference>
<evidence type="ECO:0000313" key="5">
    <source>
        <dbReference type="Proteomes" id="UP001590951"/>
    </source>
</evidence>
<dbReference type="Proteomes" id="UP001590951">
    <property type="component" value="Unassembled WGS sequence"/>
</dbReference>
<keyword evidence="1" id="KW-0677">Repeat</keyword>
<evidence type="ECO:0000256" key="2">
    <source>
        <dbReference type="ARBA" id="ARBA00023043"/>
    </source>
</evidence>
<dbReference type="InterPro" id="IPR002110">
    <property type="entry name" value="Ankyrin_rpt"/>
</dbReference>
<sequence>MAFGFAISDFIAVGELALKLYRDCYMVARGAPQEFQLLLGEVSTLRNSLTILQDEVKNPDSTLVRAGENRMRMVNGMIAGITDTLKRLEKLASKYEILGSNSRRKQLWAKLKWSTEFSGIDALRNKLIYHNAVMNLLLTSVGNSSLQRIESSHAALEEDVKAIRSYIMSSQRNEKPQVPSLSAVDDEILKISLHAAFMRNAEVSQSWNTIGLDQWIDAGRWWLLRSQMELYNILTPKQSVPLGAYINLIKASWIVVDIIACHPQVSLIAASKYAEVQLLSAELKNQFSRLESLDSVFPDLGGLEGQDLRIWETPNKGLIIRPRNSLRTPDGGAVVGGEQILFQRFAICKLRALAEALPSILLLLVRQDTKDARLVAQDQNGSILMAVALKGLAYSHRDASNSVKFNDEQVTFTNALDPYDLCTLLEAINTYSFERTEEGAKLDDLIAYILLVAMKNEAQGVVRRILPQLSEKYNTKANGKQGGALQIATSLASEFTKLKVAKRHCSIFGRPWHKTALICWVVECGHTSLLKVLLKEHHNISRVGGLSIVGIASRCGNEELTQMLLDCGFEVQEQHEAGNFPLHEAAIGRNDKIVKLLLERGARVEATNDKKETALHIAVREGMENIVRQLIKNGAKCGALDNKGSNPLDLAAEAGHVRIVRLLLANEWAREPNYFSVGMAFYRAAELRRLEIVKEFVDWCGNINCLFCVAVENAIIKGDEVVLAVLIDAAISKIGKFPWGKDLTSSILLSNLSEPAVHTILALNYASQPDSQWALRRAADRGHQGAKVLLDGKGDDEADKRDHSTYFALKAIIAQFYASQPAFNLTIMDADVQTAEVRIELTSHGTYTTVWLDSYHAYIKVPSDFPSDVHEFYKKGLGFRPSDFTYAELDPSAEPEAFAFMFTFAVVHQEASLDFSIETWNAYAKLQIVGGGARTVKREPGKFFHQIKAIELPTSRQTEQAASTMSFESLRVADGDLKVSESVQATG</sequence>
<feature type="repeat" description="ANK" evidence="3">
    <location>
        <begin position="610"/>
        <end position="642"/>
    </location>
</feature>
<keyword evidence="2 3" id="KW-0040">ANK repeat</keyword>
<dbReference type="PANTHER" id="PTHR24198">
    <property type="entry name" value="ANKYRIN REPEAT AND PROTEIN KINASE DOMAIN-CONTAINING PROTEIN"/>
    <property type="match status" value="1"/>
</dbReference>
<dbReference type="Gene3D" id="1.25.40.20">
    <property type="entry name" value="Ankyrin repeat-containing domain"/>
    <property type="match status" value="1"/>
</dbReference>
<dbReference type="Pfam" id="PF12796">
    <property type="entry name" value="Ank_2"/>
    <property type="match status" value="1"/>
</dbReference>
<dbReference type="SMART" id="SM00248">
    <property type="entry name" value="ANK"/>
    <property type="match status" value="5"/>
</dbReference>
<accession>A0ABR4AW82</accession>
<dbReference type="SUPFAM" id="SSF48403">
    <property type="entry name" value="Ankyrin repeat"/>
    <property type="match status" value="1"/>
</dbReference>
<dbReference type="PROSITE" id="PS50088">
    <property type="entry name" value="ANK_REPEAT"/>
    <property type="match status" value="3"/>
</dbReference>
<feature type="repeat" description="ANK" evidence="3">
    <location>
        <begin position="643"/>
        <end position="664"/>
    </location>
</feature>
<comment type="caution">
    <text evidence="4">The sequence shown here is derived from an EMBL/GenBank/DDBJ whole genome shotgun (WGS) entry which is preliminary data.</text>
</comment>
<dbReference type="InterPro" id="IPR036770">
    <property type="entry name" value="Ankyrin_rpt-contain_sf"/>
</dbReference>
<evidence type="ECO:0000256" key="1">
    <source>
        <dbReference type="ARBA" id="ARBA00022737"/>
    </source>
</evidence>
<organism evidence="4 5">
    <name type="scientific">Lepraria finkii</name>
    <dbReference type="NCBI Taxonomy" id="1340010"/>
    <lineage>
        <taxon>Eukaryota</taxon>
        <taxon>Fungi</taxon>
        <taxon>Dikarya</taxon>
        <taxon>Ascomycota</taxon>
        <taxon>Pezizomycotina</taxon>
        <taxon>Lecanoromycetes</taxon>
        <taxon>OSLEUM clade</taxon>
        <taxon>Lecanoromycetidae</taxon>
        <taxon>Lecanorales</taxon>
        <taxon>Lecanorineae</taxon>
        <taxon>Stereocaulaceae</taxon>
        <taxon>Lepraria</taxon>
    </lineage>
</organism>
<gene>
    <name evidence="4" type="ORF">ABVK25_009801</name>
</gene>
<name>A0ABR4AW82_9LECA</name>
<dbReference type="EMBL" id="JBHFEH010000055">
    <property type="protein sequence ID" value="KAL2049934.1"/>
    <property type="molecule type" value="Genomic_DNA"/>
</dbReference>
<keyword evidence="5" id="KW-1185">Reference proteome</keyword>
<evidence type="ECO:0000256" key="3">
    <source>
        <dbReference type="PROSITE-ProRule" id="PRU00023"/>
    </source>
</evidence>